<comment type="caution">
    <text evidence="2">The sequence shown here is derived from an EMBL/GenBank/DDBJ whole genome shotgun (WGS) entry which is preliminary data.</text>
</comment>
<accession>A0A9P7AMR6</accession>
<name>A0A9P7AMR6_9AGAM</name>
<dbReference type="RefSeq" id="XP_041159235.1">
    <property type="nucleotide sequence ID" value="XM_041308630.1"/>
</dbReference>
<evidence type="ECO:0000313" key="3">
    <source>
        <dbReference type="Proteomes" id="UP000719766"/>
    </source>
</evidence>
<feature type="region of interest" description="Disordered" evidence="1">
    <location>
        <begin position="140"/>
        <end position="177"/>
    </location>
</feature>
<reference evidence="2" key="1">
    <citation type="journal article" date="2020" name="New Phytol.">
        <title>Comparative genomics reveals dynamic genome evolution in host specialist ectomycorrhizal fungi.</title>
        <authorList>
            <person name="Lofgren L.A."/>
            <person name="Nguyen N.H."/>
            <person name="Vilgalys R."/>
            <person name="Ruytinx J."/>
            <person name="Liao H.L."/>
            <person name="Branco S."/>
            <person name="Kuo A."/>
            <person name="LaButti K."/>
            <person name="Lipzen A."/>
            <person name="Andreopoulos W."/>
            <person name="Pangilinan J."/>
            <person name="Riley R."/>
            <person name="Hundley H."/>
            <person name="Na H."/>
            <person name="Barry K."/>
            <person name="Grigoriev I.V."/>
            <person name="Stajich J.E."/>
            <person name="Kennedy P.G."/>
        </authorList>
    </citation>
    <scope>NUCLEOTIDE SEQUENCE</scope>
    <source>
        <strain evidence="2">S12</strain>
    </source>
</reference>
<evidence type="ECO:0000256" key="1">
    <source>
        <dbReference type="SAM" id="MobiDB-lite"/>
    </source>
</evidence>
<dbReference type="Proteomes" id="UP000719766">
    <property type="component" value="Unassembled WGS sequence"/>
</dbReference>
<gene>
    <name evidence="2" type="ORF">HD556DRAFT_1481240</name>
</gene>
<sequence>MNSTATALSTALSTALPSPDTSGWCSILSAPASYHFQPFLFYHPSLKPLEDYQDRKAERTGSSTFTFPSMERKCSGPVSVGTPTKTIYDELPTPTASIANVARLPALMGSGLPTGAMLPHMRTKSSSPKDSGKLFVVIRARKPQSSQPDTHPHIHKVGYSMDETGAGPSSQAKSLKP</sequence>
<protein>
    <submittedName>
        <fullName evidence="2">Uncharacterized protein</fullName>
    </submittedName>
</protein>
<proteinExistence type="predicted"/>
<dbReference type="EMBL" id="JABBWE010000035">
    <property type="protein sequence ID" value="KAG1792656.1"/>
    <property type="molecule type" value="Genomic_DNA"/>
</dbReference>
<dbReference type="GeneID" id="64602394"/>
<feature type="compositionally biased region" description="Polar residues" evidence="1">
    <location>
        <begin position="167"/>
        <end position="177"/>
    </location>
</feature>
<evidence type="ECO:0000313" key="2">
    <source>
        <dbReference type="EMBL" id="KAG1792656.1"/>
    </source>
</evidence>
<organism evidence="2 3">
    <name type="scientific">Suillus plorans</name>
    <dbReference type="NCBI Taxonomy" id="116603"/>
    <lineage>
        <taxon>Eukaryota</taxon>
        <taxon>Fungi</taxon>
        <taxon>Dikarya</taxon>
        <taxon>Basidiomycota</taxon>
        <taxon>Agaricomycotina</taxon>
        <taxon>Agaricomycetes</taxon>
        <taxon>Agaricomycetidae</taxon>
        <taxon>Boletales</taxon>
        <taxon>Suillineae</taxon>
        <taxon>Suillaceae</taxon>
        <taxon>Suillus</taxon>
    </lineage>
</organism>
<dbReference type="AlphaFoldDB" id="A0A9P7AMR6"/>
<keyword evidence="3" id="KW-1185">Reference proteome</keyword>